<dbReference type="Pfam" id="PF00512">
    <property type="entry name" value="HisKA"/>
    <property type="match status" value="1"/>
</dbReference>
<evidence type="ECO:0000259" key="6">
    <source>
        <dbReference type="PROSITE" id="PS50110"/>
    </source>
</evidence>
<dbReference type="Gene3D" id="3.30.565.10">
    <property type="entry name" value="Histidine kinase-like ATPase, C-terminal domain"/>
    <property type="match status" value="1"/>
</dbReference>
<dbReference type="Proteomes" id="UP001236663">
    <property type="component" value="Unassembled WGS sequence"/>
</dbReference>
<dbReference type="SUPFAM" id="SSF47384">
    <property type="entry name" value="Homodimeric domain of signal transducing histidine kinase"/>
    <property type="match status" value="1"/>
</dbReference>
<feature type="domain" description="Response regulatory" evidence="6">
    <location>
        <begin position="6"/>
        <end position="120"/>
    </location>
</feature>
<organism evidence="7 8">
    <name type="scientific">Cyclobacterium jeungdonense</name>
    <dbReference type="NCBI Taxonomy" id="708087"/>
    <lineage>
        <taxon>Bacteria</taxon>
        <taxon>Pseudomonadati</taxon>
        <taxon>Bacteroidota</taxon>
        <taxon>Cytophagia</taxon>
        <taxon>Cytophagales</taxon>
        <taxon>Cyclobacteriaceae</taxon>
        <taxon>Cyclobacterium</taxon>
    </lineage>
</organism>
<evidence type="ECO:0000313" key="7">
    <source>
        <dbReference type="EMBL" id="MDN3686740.1"/>
    </source>
</evidence>
<dbReference type="PROSITE" id="PS50110">
    <property type="entry name" value="RESPONSE_REGULATORY"/>
    <property type="match status" value="1"/>
</dbReference>
<dbReference type="CDD" id="cd00082">
    <property type="entry name" value="HisKA"/>
    <property type="match status" value="1"/>
</dbReference>
<protein>
    <recommendedName>
        <fullName evidence="2">histidine kinase</fullName>
        <ecNumber evidence="2">2.7.13.3</ecNumber>
    </recommendedName>
</protein>
<dbReference type="InterPro" id="IPR003594">
    <property type="entry name" value="HATPase_dom"/>
</dbReference>
<dbReference type="InterPro" id="IPR004358">
    <property type="entry name" value="Sig_transdc_His_kin-like_C"/>
</dbReference>
<keyword evidence="8" id="KW-1185">Reference proteome</keyword>
<keyword evidence="7" id="KW-0808">Transferase</keyword>
<dbReference type="SMART" id="SM00388">
    <property type="entry name" value="HisKA"/>
    <property type="match status" value="1"/>
</dbReference>
<comment type="caution">
    <text evidence="7">The sequence shown here is derived from an EMBL/GenBank/DDBJ whole genome shotgun (WGS) entry which is preliminary data.</text>
</comment>
<comment type="catalytic activity">
    <reaction evidence="1">
        <text>ATP + protein L-histidine = ADP + protein N-phospho-L-histidine.</text>
        <dbReference type="EC" id="2.7.13.3"/>
    </reaction>
</comment>
<evidence type="ECO:0000256" key="3">
    <source>
        <dbReference type="ARBA" id="ARBA00022553"/>
    </source>
</evidence>
<dbReference type="Gene3D" id="1.10.287.130">
    <property type="match status" value="1"/>
</dbReference>
<sequence length="371" mass="42299">MKQKINVLYIDDEDNNLNSFKAALRREFKVYTALDAEEGLEIARTKEFEVVIADQRMPGLTGVEFFEKLVEINPDPIRILLTGYSDISSVIDAINRGEVYRFIDKPWNLEQIKNAIINAAEIYFARKELKEKNERLQKLHSEMNQFVYSLSHELRGPLMSISGISKLAKTEVLEPGIIEYFEMIDSATLKLDDFIYKMLDFYRSTKIENKVVSINFKHILDQLVAEYKEKWDLSSLEMNLDIGQDGLFYSDESKIRVIINNLFSNAYKFQKEGEKGWIRIKIKASPTKANLEVADNGIGIEEKHQTDVFNLFHRATQRNVGSGLGLYMVKESVEQLKGNVILSSDVGKGTVIRVDLPSLGAPEPDTAQGGR</sequence>
<dbReference type="InterPro" id="IPR036890">
    <property type="entry name" value="HATPase_C_sf"/>
</dbReference>
<evidence type="ECO:0000313" key="8">
    <source>
        <dbReference type="Proteomes" id="UP001236663"/>
    </source>
</evidence>
<dbReference type="InterPro" id="IPR036097">
    <property type="entry name" value="HisK_dim/P_sf"/>
</dbReference>
<dbReference type="SUPFAM" id="SSF55874">
    <property type="entry name" value="ATPase domain of HSP90 chaperone/DNA topoisomerase II/histidine kinase"/>
    <property type="match status" value="1"/>
</dbReference>
<dbReference type="RefSeq" id="WP_163384885.1">
    <property type="nucleotide sequence ID" value="NZ_JAUFQS010000003.1"/>
</dbReference>
<dbReference type="SUPFAM" id="SSF52172">
    <property type="entry name" value="CheY-like"/>
    <property type="match status" value="1"/>
</dbReference>
<accession>A0ABT8C1R8</accession>
<proteinExistence type="predicted"/>
<dbReference type="SMART" id="SM00448">
    <property type="entry name" value="REC"/>
    <property type="match status" value="1"/>
</dbReference>
<dbReference type="InterPro" id="IPR003661">
    <property type="entry name" value="HisK_dim/P_dom"/>
</dbReference>
<dbReference type="GO" id="GO:0016301">
    <property type="term" value="F:kinase activity"/>
    <property type="evidence" value="ECO:0007669"/>
    <property type="project" value="UniProtKB-KW"/>
</dbReference>
<evidence type="ECO:0000256" key="2">
    <source>
        <dbReference type="ARBA" id="ARBA00012438"/>
    </source>
</evidence>
<feature type="domain" description="Histidine kinase" evidence="5">
    <location>
        <begin position="149"/>
        <end position="360"/>
    </location>
</feature>
<reference evidence="8" key="1">
    <citation type="journal article" date="2019" name="Int. J. Syst. Evol. Microbiol.">
        <title>The Global Catalogue of Microorganisms (GCM) 10K type strain sequencing project: providing services to taxonomists for standard genome sequencing and annotation.</title>
        <authorList>
            <consortium name="The Broad Institute Genomics Platform"/>
            <consortium name="The Broad Institute Genome Sequencing Center for Infectious Disease"/>
            <person name="Wu L."/>
            <person name="Ma J."/>
        </authorList>
    </citation>
    <scope>NUCLEOTIDE SEQUENCE [LARGE SCALE GENOMIC DNA]</scope>
    <source>
        <strain evidence="8">CECT 7706</strain>
    </source>
</reference>
<name>A0ABT8C1R8_9BACT</name>
<feature type="modified residue" description="4-aspartylphosphate" evidence="4">
    <location>
        <position position="54"/>
    </location>
</feature>
<dbReference type="PANTHER" id="PTHR43547:SF2">
    <property type="entry name" value="HYBRID SIGNAL TRANSDUCTION HISTIDINE KINASE C"/>
    <property type="match status" value="1"/>
</dbReference>
<dbReference type="PRINTS" id="PR00344">
    <property type="entry name" value="BCTRLSENSOR"/>
</dbReference>
<evidence type="ECO:0000259" key="5">
    <source>
        <dbReference type="PROSITE" id="PS50109"/>
    </source>
</evidence>
<dbReference type="EMBL" id="JAUFQS010000003">
    <property type="protein sequence ID" value="MDN3686740.1"/>
    <property type="molecule type" value="Genomic_DNA"/>
</dbReference>
<dbReference type="InterPro" id="IPR001789">
    <property type="entry name" value="Sig_transdc_resp-reg_receiver"/>
</dbReference>
<dbReference type="Pfam" id="PF02518">
    <property type="entry name" value="HATPase_c"/>
    <property type="match status" value="1"/>
</dbReference>
<dbReference type="EC" id="2.7.13.3" evidence="2"/>
<dbReference type="PROSITE" id="PS50109">
    <property type="entry name" value="HIS_KIN"/>
    <property type="match status" value="1"/>
</dbReference>
<dbReference type="InterPro" id="IPR011006">
    <property type="entry name" value="CheY-like_superfamily"/>
</dbReference>
<keyword evidence="3 4" id="KW-0597">Phosphoprotein</keyword>
<dbReference type="PANTHER" id="PTHR43547">
    <property type="entry name" value="TWO-COMPONENT HISTIDINE KINASE"/>
    <property type="match status" value="1"/>
</dbReference>
<keyword evidence="7" id="KW-0418">Kinase</keyword>
<dbReference type="Pfam" id="PF00072">
    <property type="entry name" value="Response_reg"/>
    <property type="match status" value="1"/>
</dbReference>
<gene>
    <name evidence="7" type="ORF">QWZ15_02760</name>
</gene>
<dbReference type="SMART" id="SM00387">
    <property type="entry name" value="HATPase_c"/>
    <property type="match status" value="1"/>
</dbReference>
<dbReference type="CDD" id="cd17569">
    <property type="entry name" value="REC_HupR-like"/>
    <property type="match status" value="1"/>
</dbReference>
<dbReference type="Gene3D" id="3.40.50.2300">
    <property type="match status" value="1"/>
</dbReference>
<dbReference type="InterPro" id="IPR005467">
    <property type="entry name" value="His_kinase_dom"/>
</dbReference>
<evidence type="ECO:0000256" key="4">
    <source>
        <dbReference type="PROSITE-ProRule" id="PRU00169"/>
    </source>
</evidence>
<evidence type="ECO:0000256" key="1">
    <source>
        <dbReference type="ARBA" id="ARBA00000085"/>
    </source>
</evidence>